<evidence type="ECO:0000313" key="4">
    <source>
        <dbReference type="Proteomes" id="UP001419268"/>
    </source>
</evidence>
<keyword evidence="2" id="KW-1133">Transmembrane helix</keyword>
<keyword evidence="4" id="KW-1185">Reference proteome</keyword>
<evidence type="ECO:0000313" key="3">
    <source>
        <dbReference type="EMBL" id="KAK9126054.1"/>
    </source>
</evidence>
<sequence length="318" mass="37078">MSTPSLRTSLLDTLIVAMPSEVETYVNVFWLISVLIDEDELFAIDVWYVDWAQYWIHPNSVLDEFDGLHVDGEELRKALAEKFREIKEIGAQLKVAIHNRVREKGQHWEIYFKDFGAAFPLAFFEEIQRFKNTFWSVGRPDKLGISMWIEIRNRVRERGQHWEIYFEDFGAAFPLAFFVASSVVSPTLILYMMRIIEEHKREWRPLQIVVTVRVWISDRGRALERLENRTIKRKSRNKVPPLLFHLVLRGDWPNPASPKRAPVSSSSRNSPKGLDTSYKTCSGLRPRVYKHRTALLDPRTVPNNLQISHSVNGKCCIV</sequence>
<organism evidence="3 4">
    <name type="scientific">Stephania cephalantha</name>
    <dbReference type="NCBI Taxonomy" id="152367"/>
    <lineage>
        <taxon>Eukaryota</taxon>
        <taxon>Viridiplantae</taxon>
        <taxon>Streptophyta</taxon>
        <taxon>Embryophyta</taxon>
        <taxon>Tracheophyta</taxon>
        <taxon>Spermatophyta</taxon>
        <taxon>Magnoliopsida</taxon>
        <taxon>Ranunculales</taxon>
        <taxon>Menispermaceae</taxon>
        <taxon>Menispermoideae</taxon>
        <taxon>Cissampelideae</taxon>
        <taxon>Stephania</taxon>
    </lineage>
</organism>
<protein>
    <submittedName>
        <fullName evidence="3">Uncharacterized protein</fullName>
    </submittedName>
</protein>
<reference evidence="3 4" key="1">
    <citation type="submission" date="2024-01" db="EMBL/GenBank/DDBJ databases">
        <title>Genome assemblies of Stephania.</title>
        <authorList>
            <person name="Yang L."/>
        </authorList>
    </citation>
    <scope>NUCLEOTIDE SEQUENCE [LARGE SCALE GENOMIC DNA]</scope>
    <source>
        <strain evidence="3">JXDWG</strain>
        <tissue evidence="3">Leaf</tissue>
    </source>
</reference>
<dbReference type="Proteomes" id="UP001419268">
    <property type="component" value="Unassembled WGS sequence"/>
</dbReference>
<gene>
    <name evidence="3" type="ORF">Scep_014900</name>
</gene>
<name>A0AAP0P0X1_9MAGN</name>
<proteinExistence type="predicted"/>
<dbReference type="EMBL" id="JBBNAG010000006">
    <property type="protein sequence ID" value="KAK9126054.1"/>
    <property type="molecule type" value="Genomic_DNA"/>
</dbReference>
<evidence type="ECO:0000256" key="2">
    <source>
        <dbReference type="SAM" id="Phobius"/>
    </source>
</evidence>
<dbReference type="AlphaFoldDB" id="A0AAP0P0X1"/>
<feature type="region of interest" description="Disordered" evidence="1">
    <location>
        <begin position="255"/>
        <end position="280"/>
    </location>
</feature>
<accession>A0AAP0P0X1</accession>
<comment type="caution">
    <text evidence="3">The sequence shown here is derived from an EMBL/GenBank/DDBJ whole genome shotgun (WGS) entry which is preliminary data.</text>
</comment>
<keyword evidence="2" id="KW-0812">Transmembrane</keyword>
<evidence type="ECO:0000256" key="1">
    <source>
        <dbReference type="SAM" id="MobiDB-lite"/>
    </source>
</evidence>
<feature type="transmembrane region" description="Helical" evidence="2">
    <location>
        <begin position="171"/>
        <end position="191"/>
    </location>
</feature>
<keyword evidence="2" id="KW-0472">Membrane</keyword>